<name>A0A9J7BJT0_9BACT</name>
<dbReference type="Proteomes" id="UP001059380">
    <property type="component" value="Chromosome"/>
</dbReference>
<proteinExistence type="predicted"/>
<feature type="compositionally biased region" description="Pro residues" evidence="1">
    <location>
        <begin position="51"/>
        <end position="64"/>
    </location>
</feature>
<feature type="region of interest" description="Disordered" evidence="1">
    <location>
        <begin position="25"/>
        <end position="144"/>
    </location>
</feature>
<feature type="compositionally biased region" description="Polar residues" evidence="1">
    <location>
        <begin position="127"/>
        <end position="143"/>
    </location>
</feature>
<keyword evidence="2" id="KW-0732">Signal</keyword>
<dbReference type="PROSITE" id="PS51257">
    <property type="entry name" value="PROKAR_LIPOPROTEIN"/>
    <property type="match status" value="1"/>
</dbReference>
<evidence type="ECO:0000256" key="1">
    <source>
        <dbReference type="SAM" id="MobiDB-lite"/>
    </source>
</evidence>
<feature type="chain" id="PRO_5039932875" description="Lipoprotein" evidence="2">
    <location>
        <begin position="24"/>
        <end position="190"/>
    </location>
</feature>
<feature type="compositionally biased region" description="Pro residues" evidence="1">
    <location>
        <begin position="32"/>
        <end position="44"/>
    </location>
</feature>
<dbReference type="RefSeq" id="WP_260792490.1">
    <property type="nucleotide sequence ID" value="NZ_CP093313.1"/>
</dbReference>
<accession>A0A9J7BJT0</accession>
<dbReference type="EMBL" id="CP093313">
    <property type="protein sequence ID" value="UWZ83156.1"/>
    <property type="molecule type" value="Genomic_DNA"/>
</dbReference>
<sequence>MKSSHIVRAALLLPLLLSGCVHKQKTAQNQPPLAPPIEDVPPSKPNSAPTNLPPPVITVPPPTQPAATNTQPPPPAPKPKPHRSKPKPAESEQQNTQMASNNPPAAVSAVGDLSTGEPADLRKQTDDTISQTERGLNGITRTLNDQEKKTSMQIREFLKQAKAALTTGDVDGAHTLAQKAKVLLGELTTQ</sequence>
<evidence type="ECO:0000256" key="2">
    <source>
        <dbReference type="SAM" id="SignalP"/>
    </source>
</evidence>
<dbReference type="KEGG" id="orp:MOP44_21620"/>
<keyword evidence="4" id="KW-1185">Reference proteome</keyword>
<evidence type="ECO:0000313" key="4">
    <source>
        <dbReference type="Proteomes" id="UP001059380"/>
    </source>
</evidence>
<reference evidence="3" key="1">
    <citation type="submission" date="2021-04" db="EMBL/GenBank/DDBJ databases">
        <title>Phylogenetic analysis of Acidobacteriaceae.</title>
        <authorList>
            <person name="Qiu L."/>
            <person name="Zhang Q."/>
        </authorList>
    </citation>
    <scope>NUCLEOTIDE SEQUENCE</scope>
    <source>
        <strain evidence="3">DSM 25168</strain>
    </source>
</reference>
<feature type="compositionally biased region" description="Polar residues" evidence="1">
    <location>
        <begin position="91"/>
        <end position="103"/>
    </location>
</feature>
<protein>
    <recommendedName>
        <fullName evidence="5">Lipoprotein</fullName>
    </recommendedName>
</protein>
<evidence type="ECO:0008006" key="5">
    <source>
        <dbReference type="Google" id="ProtNLM"/>
    </source>
</evidence>
<dbReference type="AlphaFoldDB" id="A0A9J7BJT0"/>
<evidence type="ECO:0000313" key="3">
    <source>
        <dbReference type="EMBL" id="UWZ83156.1"/>
    </source>
</evidence>
<organism evidence="3 4">
    <name type="scientific">Occallatibacter riparius</name>
    <dbReference type="NCBI Taxonomy" id="1002689"/>
    <lineage>
        <taxon>Bacteria</taxon>
        <taxon>Pseudomonadati</taxon>
        <taxon>Acidobacteriota</taxon>
        <taxon>Terriglobia</taxon>
        <taxon>Terriglobales</taxon>
        <taxon>Acidobacteriaceae</taxon>
        <taxon>Occallatibacter</taxon>
    </lineage>
</organism>
<gene>
    <name evidence="3" type="ORF">MOP44_21620</name>
</gene>
<feature type="signal peptide" evidence="2">
    <location>
        <begin position="1"/>
        <end position="23"/>
    </location>
</feature>